<proteinExistence type="predicted"/>
<comment type="caution">
    <text evidence="2">The sequence shown here is derived from an EMBL/GenBank/DDBJ whole genome shotgun (WGS) entry which is preliminary data.</text>
</comment>
<feature type="domain" description="Lipocalin-like" evidence="1">
    <location>
        <begin position="8"/>
        <end position="141"/>
    </location>
</feature>
<dbReference type="AlphaFoldDB" id="A0ABD6SGX4"/>
<dbReference type="RefSeq" id="WP_097981695.1">
    <property type="nucleotide sequence ID" value="NZ_NTRM01000005.1"/>
</dbReference>
<reference evidence="2 3" key="1">
    <citation type="submission" date="2017-09" db="EMBL/GenBank/DDBJ databases">
        <title>Large-scale bioinformatics analysis of Bacillus genomes uncovers conserved roles of natural products in bacterial physiology.</title>
        <authorList>
            <consortium name="Agbiome Team Llc"/>
            <person name="Bleich R.M."/>
            <person name="Kirk G.J."/>
            <person name="Santa Maria K.C."/>
            <person name="Allen S.E."/>
            <person name="Farag S."/>
            <person name="Shank E.A."/>
            <person name="Bowers A."/>
        </authorList>
    </citation>
    <scope>NUCLEOTIDE SEQUENCE [LARGE SCALE GENOMIC DNA]</scope>
    <source>
        <strain evidence="2 3">AFS007900</strain>
    </source>
</reference>
<dbReference type="InterPro" id="IPR024311">
    <property type="entry name" value="Lipocalin-like"/>
</dbReference>
<dbReference type="EMBL" id="NTXF01000037">
    <property type="protein sequence ID" value="PEX45791.1"/>
    <property type="molecule type" value="Genomic_DNA"/>
</dbReference>
<organism evidence="2 3">
    <name type="scientific">Bacillus thuringiensis</name>
    <dbReference type="NCBI Taxonomy" id="1428"/>
    <lineage>
        <taxon>Bacteria</taxon>
        <taxon>Bacillati</taxon>
        <taxon>Bacillota</taxon>
        <taxon>Bacilli</taxon>
        <taxon>Bacillales</taxon>
        <taxon>Bacillaceae</taxon>
        <taxon>Bacillus</taxon>
        <taxon>Bacillus cereus group</taxon>
    </lineage>
</organism>
<evidence type="ECO:0000313" key="2">
    <source>
        <dbReference type="EMBL" id="PEX45791.1"/>
    </source>
</evidence>
<gene>
    <name evidence="2" type="ORF">CN461_23515</name>
</gene>
<accession>A0ABD6SGX4</accession>
<sequence>MGQKEHFIGTWMLVEFYIMKVKGEPVYPFGIKPNGMLIYNKDGNMSATITGENQPSNVSIDFRNTSAEEQALAFQHISYCGLFKVKRNIITHYVHITLFPQWKDTQLERYYRFKEKNKLILTTKPIKMAAMDGIGVLIWEKQT</sequence>
<dbReference type="Proteomes" id="UP000220502">
    <property type="component" value="Unassembled WGS sequence"/>
</dbReference>
<name>A0ABD6SGX4_BACTU</name>
<protein>
    <recommendedName>
        <fullName evidence="1">Lipocalin-like domain-containing protein</fullName>
    </recommendedName>
</protein>
<evidence type="ECO:0000313" key="3">
    <source>
        <dbReference type="Proteomes" id="UP000220502"/>
    </source>
</evidence>
<evidence type="ECO:0000259" key="1">
    <source>
        <dbReference type="Pfam" id="PF13924"/>
    </source>
</evidence>
<dbReference type="Pfam" id="PF13924">
    <property type="entry name" value="Lipocalin_5"/>
    <property type="match status" value="1"/>
</dbReference>